<dbReference type="InterPro" id="IPR036526">
    <property type="entry name" value="C-N_Hydrolase_sf"/>
</dbReference>
<dbReference type="GO" id="GO:0005739">
    <property type="term" value="C:mitochondrion"/>
    <property type="evidence" value="ECO:0007669"/>
    <property type="project" value="TreeGrafter"/>
</dbReference>
<reference evidence="2" key="1">
    <citation type="submission" date="2019-08" db="EMBL/GenBank/DDBJ databases">
        <authorList>
            <person name="Kucharzyk K."/>
            <person name="Murdoch R.W."/>
            <person name="Higgins S."/>
            <person name="Loffler F."/>
        </authorList>
    </citation>
    <scope>NUCLEOTIDE SEQUENCE</scope>
</reference>
<evidence type="ECO:0000313" key="2">
    <source>
        <dbReference type="EMBL" id="MPN49329.1"/>
    </source>
</evidence>
<dbReference type="PANTHER" id="PTHR23088">
    <property type="entry name" value="NITRILASE-RELATED"/>
    <property type="match status" value="1"/>
</dbReference>
<sequence>MRCRALDNQLLVAACSPARNPKAGYHAWGHSLVADPWGKVLNEAGIGEEIIEAELDWGTVDKVRRELPLLKHRRTDIYELNPNQALEDI</sequence>
<dbReference type="SUPFAM" id="SSF56317">
    <property type="entry name" value="Carbon-nitrogen hydrolase"/>
    <property type="match status" value="1"/>
</dbReference>
<dbReference type="GO" id="GO:0050152">
    <property type="term" value="F:omega-amidase activity"/>
    <property type="evidence" value="ECO:0007669"/>
    <property type="project" value="TreeGrafter"/>
</dbReference>
<dbReference type="PANTHER" id="PTHR23088:SF30">
    <property type="entry name" value="OMEGA-AMIDASE NIT2"/>
    <property type="match status" value="1"/>
</dbReference>
<protein>
    <recommendedName>
        <fullName evidence="1">CN hydrolase domain-containing protein</fullName>
    </recommendedName>
</protein>
<comment type="caution">
    <text evidence="2">The sequence shown here is derived from an EMBL/GenBank/DDBJ whole genome shotgun (WGS) entry which is preliminary data.</text>
</comment>
<name>A0A645IFS2_9ZZZZ</name>
<dbReference type="Gene3D" id="3.60.110.10">
    <property type="entry name" value="Carbon-nitrogen hydrolase"/>
    <property type="match status" value="1"/>
</dbReference>
<accession>A0A645IFS2</accession>
<feature type="domain" description="CN hydrolase" evidence="1">
    <location>
        <begin position="1"/>
        <end position="57"/>
    </location>
</feature>
<proteinExistence type="predicted"/>
<dbReference type="Pfam" id="PF00795">
    <property type="entry name" value="CN_hydrolase"/>
    <property type="match status" value="1"/>
</dbReference>
<dbReference type="PROSITE" id="PS50263">
    <property type="entry name" value="CN_HYDROLASE"/>
    <property type="match status" value="1"/>
</dbReference>
<dbReference type="AlphaFoldDB" id="A0A645IFS2"/>
<organism evidence="2">
    <name type="scientific">bioreactor metagenome</name>
    <dbReference type="NCBI Taxonomy" id="1076179"/>
    <lineage>
        <taxon>unclassified sequences</taxon>
        <taxon>metagenomes</taxon>
        <taxon>ecological metagenomes</taxon>
    </lineage>
</organism>
<gene>
    <name evidence="2" type="ORF">SDC9_196947</name>
</gene>
<dbReference type="GO" id="GO:0006528">
    <property type="term" value="P:asparagine metabolic process"/>
    <property type="evidence" value="ECO:0007669"/>
    <property type="project" value="TreeGrafter"/>
</dbReference>
<dbReference type="EMBL" id="VSSQ01112469">
    <property type="protein sequence ID" value="MPN49329.1"/>
    <property type="molecule type" value="Genomic_DNA"/>
</dbReference>
<dbReference type="GO" id="GO:0006541">
    <property type="term" value="P:glutamine metabolic process"/>
    <property type="evidence" value="ECO:0007669"/>
    <property type="project" value="TreeGrafter"/>
</dbReference>
<dbReference type="InterPro" id="IPR003010">
    <property type="entry name" value="C-N_Hydrolase"/>
</dbReference>
<dbReference type="GO" id="GO:0006107">
    <property type="term" value="P:oxaloacetate metabolic process"/>
    <property type="evidence" value="ECO:0007669"/>
    <property type="project" value="TreeGrafter"/>
</dbReference>
<evidence type="ECO:0000259" key="1">
    <source>
        <dbReference type="PROSITE" id="PS50263"/>
    </source>
</evidence>